<evidence type="ECO:0000313" key="1">
    <source>
        <dbReference type="EMBL" id="PYI05662.1"/>
    </source>
</evidence>
<keyword evidence="2" id="KW-1185">Reference proteome</keyword>
<name>A0A319E6F4_ASPSB</name>
<dbReference type="Proteomes" id="UP000248423">
    <property type="component" value="Unassembled WGS sequence"/>
</dbReference>
<organism evidence="1 2">
    <name type="scientific">Aspergillus sclerotiicarbonarius (strain CBS 121057 / IBT 28362)</name>
    <dbReference type="NCBI Taxonomy" id="1448318"/>
    <lineage>
        <taxon>Eukaryota</taxon>
        <taxon>Fungi</taxon>
        <taxon>Dikarya</taxon>
        <taxon>Ascomycota</taxon>
        <taxon>Pezizomycotina</taxon>
        <taxon>Eurotiomycetes</taxon>
        <taxon>Eurotiomycetidae</taxon>
        <taxon>Eurotiales</taxon>
        <taxon>Aspergillaceae</taxon>
        <taxon>Aspergillus</taxon>
        <taxon>Aspergillus subgen. Circumdati</taxon>
    </lineage>
</organism>
<dbReference type="AlphaFoldDB" id="A0A319E6F4"/>
<dbReference type="EMBL" id="KZ826356">
    <property type="protein sequence ID" value="PYI05662.1"/>
    <property type="molecule type" value="Genomic_DNA"/>
</dbReference>
<protein>
    <submittedName>
        <fullName evidence="1">Uncharacterized protein</fullName>
    </submittedName>
</protein>
<gene>
    <name evidence="1" type="ORF">BO78DRAFT_143695</name>
</gene>
<reference evidence="1 2" key="1">
    <citation type="submission" date="2018-02" db="EMBL/GenBank/DDBJ databases">
        <title>The genomes of Aspergillus section Nigri reveals drivers in fungal speciation.</title>
        <authorList>
            <consortium name="DOE Joint Genome Institute"/>
            <person name="Vesth T.C."/>
            <person name="Nybo J."/>
            <person name="Theobald S."/>
            <person name="Brandl J."/>
            <person name="Frisvad J.C."/>
            <person name="Nielsen K.F."/>
            <person name="Lyhne E.K."/>
            <person name="Kogle M.E."/>
            <person name="Kuo A."/>
            <person name="Riley R."/>
            <person name="Clum A."/>
            <person name="Nolan M."/>
            <person name="Lipzen A."/>
            <person name="Salamov A."/>
            <person name="Henrissat B."/>
            <person name="Wiebenga A."/>
            <person name="De vries R.P."/>
            <person name="Grigoriev I.V."/>
            <person name="Mortensen U.H."/>
            <person name="Andersen M.R."/>
            <person name="Baker S.E."/>
        </authorList>
    </citation>
    <scope>NUCLEOTIDE SEQUENCE [LARGE SCALE GENOMIC DNA]</scope>
    <source>
        <strain evidence="1 2">CBS 121057</strain>
    </source>
</reference>
<proteinExistence type="predicted"/>
<dbReference type="VEuPathDB" id="FungiDB:BO78DRAFT_143695"/>
<accession>A0A319E6F4</accession>
<sequence length="152" mass="16717">MGSVGDKVFLGAIKCQWSVKPSDWRGSLPSRKWLVTAEIYLPTQCIPNASSLTQRFPSLGTRDHLQFSSRSASGDTSDRESRAGLSRWDPNGPCAGLVLSACRVRRVIRDLCGVQMRRIELSVQLASKVHGLGSPAVELHGWVPDRQRQFGA</sequence>
<evidence type="ECO:0000313" key="2">
    <source>
        <dbReference type="Proteomes" id="UP000248423"/>
    </source>
</evidence>